<feature type="domain" description="Protein kinase" evidence="1">
    <location>
        <begin position="1"/>
        <end position="180"/>
    </location>
</feature>
<dbReference type="GO" id="GO:0051082">
    <property type="term" value="F:unfolded protein binding"/>
    <property type="evidence" value="ECO:0007669"/>
    <property type="project" value="TreeGrafter"/>
</dbReference>
<dbReference type="GO" id="GO:0004521">
    <property type="term" value="F:RNA endonuclease activity"/>
    <property type="evidence" value="ECO:0007669"/>
    <property type="project" value="InterPro"/>
</dbReference>
<dbReference type="PANTHER" id="PTHR13954:SF6">
    <property type="entry name" value="NON-SPECIFIC SERINE_THREONINE PROTEIN KINASE"/>
    <property type="match status" value="1"/>
</dbReference>
<dbReference type="GO" id="GO:0005524">
    <property type="term" value="F:ATP binding"/>
    <property type="evidence" value="ECO:0007669"/>
    <property type="project" value="InterPro"/>
</dbReference>
<dbReference type="EMBL" id="JANJYI010000001">
    <property type="protein sequence ID" value="KAK2665361.1"/>
    <property type="molecule type" value="Genomic_DNA"/>
</dbReference>
<accession>A0AAD9XTS6</accession>
<organism evidence="2 3">
    <name type="scientific">Dipteronia dyeriana</name>
    <dbReference type="NCBI Taxonomy" id="168575"/>
    <lineage>
        <taxon>Eukaryota</taxon>
        <taxon>Viridiplantae</taxon>
        <taxon>Streptophyta</taxon>
        <taxon>Embryophyta</taxon>
        <taxon>Tracheophyta</taxon>
        <taxon>Spermatophyta</taxon>
        <taxon>Magnoliopsida</taxon>
        <taxon>eudicotyledons</taxon>
        <taxon>Gunneridae</taxon>
        <taxon>Pentapetalae</taxon>
        <taxon>rosids</taxon>
        <taxon>malvids</taxon>
        <taxon>Sapindales</taxon>
        <taxon>Sapindaceae</taxon>
        <taxon>Hippocastanoideae</taxon>
        <taxon>Acereae</taxon>
        <taxon>Dipteronia</taxon>
    </lineage>
</organism>
<sequence>MQRHVSGLVHLHELGIVHRDLKPQNVLISRERSLYAKLSDMGHHELVLAVLVGNHLNNFFMDVKLVQQIYSVWFVSCISALPVVDIHLEIVLKNRMNLAADLVSRLRPSAFEVLHHPLFWSSETGLSFLRDTSDRVELEYRETYSTLLKALENTASVALGMKRWNQYSLLILAIIPLLLL</sequence>
<dbReference type="Pfam" id="PF00069">
    <property type="entry name" value="Pkinase"/>
    <property type="match status" value="1"/>
</dbReference>
<evidence type="ECO:0000313" key="3">
    <source>
        <dbReference type="Proteomes" id="UP001280121"/>
    </source>
</evidence>
<name>A0AAD9XTS6_9ROSI</name>
<dbReference type="InterPro" id="IPR045133">
    <property type="entry name" value="IRE1/2-like"/>
</dbReference>
<gene>
    <name evidence="2" type="ORF">Ddye_003935</name>
</gene>
<dbReference type="InterPro" id="IPR008271">
    <property type="entry name" value="Ser/Thr_kinase_AS"/>
</dbReference>
<proteinExistence type="predicted"/>
<dbReference type="PROSITE" id="PS00108">
    <property type="entry name" value="PROTEIN_KINASE_ST"/>
    <property type="match status" value="1"/>
</dbReference>
<reference evidence="2" key="1">
    <citation type="journal article" date="2023" name="Plant J.">
        <title>Genome sequences and population genomics provide insights into the demographic history, inbreeding, and mutation load of two 'living fossil' tree species of Dipteronia.</title>
        <authorList>
            <person name="Feng Y."/>
            <person name="Comes H.P."/>
            <person name="Chen J."/>
            <person name="Zhu S."/>
            <person name="Lu R."/>
            <person name="Zhang X."/>
            <person name="Li P."/>
            <person name="Qiu J."/>
            <person name="Olsen K.M."/>
            <person name="Qiu Y."/>
        </authorList>
    </citation>
    <scope>NUCLEOTIDE SEQUENCE</scope>
    <source>
        <strain evidence="2">KIB01</strain>
    </source>
</reference>
<dbReference type="PANTHER" id="PTHR13954">
    <property type="entry name" value="IRE1-RELATED"/>
    <property type="match status" value="1"/>
</dbReference>
<keyword evidence="3" id="KW-1185">Reference proteome</keyword>
<protein>
    <recommendedName>
        <fullName evidence="1">Protein kinase domain-containing protein</fullName>
    </recommendedName>
</protein>
<dbReference type="SUPFAM" id="SSF56112">
    <property type="entry name" value="Protein kinase-like (PK-like)"/>
    <property type="match status" value="1"/>
</dbReference>
<dbReference type="GO" id="GO:0004674">
    <property type="term" value="F:protein serine/threonine kinase activity"/>
    <property type="evidence" value="ECO:0007669"/>
    <property type="project" value="InterPro"/>
</dbReference>
<evidence type="ECO:0000259" key="1">
    <source>
        <dbReference type="PROSITE" id="PS50011"/>
    </source>
</evidence>
<dbReference type="Proteomes" id="UP001280121">
    <property type="component" value="Unassembled WGS sequence"/>
</dbReference>
<dbReference type="PROSITE" id="PS50011">
    <property type="entry name" value="PROTEIN_KINASE_DOM"/>
    <property type="match status" value="1"/>
</dbReference>
<dbReference type="Gene3D" id="1.10.510.10">
    <property type="entry name" value="Transferase(Phosphotransferase) domain 1"/>
    <property type="match status" value="1"/>
</dbReference>
<comment type="caution">
    <text evidence="2">The sequence shown here is derived from an EMBL/GenBank/DDBJ whole genome shotgun (WGS) entry which is preliminary data.</text>
</comment>
<dbReference type="AlphaFoldDB" id="A0AAD9XTS6"/>
<dbReference type="InterPro" id="IPR011009">
    <property type="entry name" value="Kinase-like_dom_sf"/>
</dbReference>
<evidence type="ECO:0000313" key="2">
    <source>
        <dbReference type="EMBL" id="KAK2665361.1"/>
    </source>
</evidence>
<dbReference type="InterPro" id="IPR000719">
    <property type="entry name" value="Prot_kinase_dom"/>
</dbReference>
<dbReference type="GO" id="GO:0036498">
    <property type="term" value="P:IRE1-mediated unfolded protein response"/>
    <property type="evidence" value="ECO:0007669"/>
    <property type="project" value="TreeGrafter"/>
</dbReference>
<dbReference type="GO" id="GO:1990604">
    <property type="term" value="C:IRE1-TRAF2-ASK1 complex"/>
    <property type="evidence" value="ECO:0007669"/>
    <property type="project" value="TreeGrafter"/>
</dbReference>